<evidence type="ECO:0000313" key="9">
    <source>
        <dbReference type="EMBL" id="MBK4215723.1"/>
    </source>
</evidence>
<feature type="transmembrane region" description="Helical" evidence="7">
    <location>
        <begin position="185"/>
        <end position="201"/>
    </location>
</feature>
<feature type="transmembrane region" description="Helical" evidence="7">
    <location>
        <begin position="293"/>
        <end position="317"/>
    </location>
</feature>
<keyword evidence="3" id="KW-1003">Cell membrane</keyword>
<keyword evidence="4 7" id="KW-0812">Transmembrane</keyword>
<evidence type="ECO:0000256" key="3">
    <source>
        <dbReference type="ARBA" id="ARBA00022475"/>
    </source>
</evidence>
<dbReference type="PANTHER" id="PTHR40074">
    <property type="entry name" value="O-ACETYLTRANSFERASE WECH"/>
    <property type="match status" value="1"/>
</dbReference>
<feature type="transmembrane region" description="Helical" evidence="7">
    <location>
        <begin position="98"/>
        <end position="116"/>
    </location>
</feature>
<protein>
    <submittedName>
        <fullName evidence="9">Acyltransferase</fullName>
    </submittedName>
</protein>
<reference evidence="9" key="1">
    <citation type="submission" date="2021-01" db="EMBL/GenBank/DDBJ databases">
        <title>Paracoccus amoyensis sp. nov., isolated from the surface seawater along the coast of Xiamen Island, China.</title>
        <authorList>
            <person name="Lyu L."/>
        </authorList>
    </citation>
    <scope>NUCLEOTIDE SEQUENCE</scope>
    <source>
        <strain evidence="9">MJ17</strain>
    </source>
</reference>
<evidence type="ECO:0000256" key="4">
    <source>
        <dbReference type="ARBA" id="ARBA00022692"/>
    </source>
</evidence>
<keyword evidence="9" id="KW-0012">Acyltransferase</keyword>
<organism evidence="9 10">
    <name type="scientific">Paracoccus caeni</name>
    <dbReference type="NCBI Taxonomy" id="657651"/>
    <lineage>
        <taxon>Bacteria</taxon>
        <taxon>Pseudomonadati</taxon>
        <taxon>Pseudomonadota</taxon>
        <taxon>Alphaproteobacteria</taxon>
        <taxon>Rhodobacterales</taxon>
        <taxon>Paracoccaceae</taxon>
        <taxon>Paracoccus</taxon>
    </lineage>
</organism>
<evidence type="ECO:0000313" key="10">
    <source>
        <dbReference type="Proteomes" id="UP000640485"/>
    </source>
</evidence>
<feature type="transmembrane region" description="Helical" evidence="7">
    <location>
        <begin position="234"/>
        <end position="253"/>
    </location>
</feature>
<keyword evidence="9" id="KW-0808">Transferase</keyword>
<keyword evidence="5 7" id="KW-1133">Transmembrane helix</keyword>
<keyword evidence="6 7" id="KW-0472">Membrane</keyword>
<dbReference type="Pfam" id="PF01757">
    <property type="entry name" value="Acyl_transf_3"/>
    <property type="match status" value="1"/>
</dbReference>
<comment type="similarity">
    <text evidence="2">Belongs to the acyltransferase 3 family.</text>
</comment>
<accession>A0A934SDJ2</accession>
<feature type="transmembrane region" description="Helical" evidence="7">
    <location>
        <begin position="59"/>
        <end position="78"/>
    </location>
</feature>
<dbReference type="GO" id="GO:0009246">
    <property type="term" value="P:enterobacterial common antigen biosynthetic process"/>
    <property type="evidence" value="ECO:0007669"/>
    <property type="project" value="TreeGrafter"/>
</dbReference>
<dbReference type="RefSeq" id="WP_200685030.1">
    <property type="nucleotide sequence ID" value="NZ_JAEPRQ010000002.1"/>
</dbReference>
<dbReference type="PANTHER" id="PTHR40074:SF2">
    <property type="entry name" value="O-ACETYLTRANSFERASE WECH"/>
    <property type="match status" value="1"/>
</dbReference>
<dbReference type="GO" id="GO:0005886">
    <property type="term" value="C:plasma membrane"/>
    <property type="evidence" value="ECO:0007669"/>
    <property type="project" value="UniProtKB-SubCell"/>
</dbReference>
<gene>
    <name evidence="9" type="ORF">JJJ17_07285</name>
</gene>
<comment type="subcellular location">
    <subcellularLocation>
        <location evidence="1">Cell membrane</location>
        <topology evidence="1">Multi-pass membrane protein</topology>
    </subcellularLocation>
</comment>
<comment type="caution">
    <text evidence="9">The sequence shown here is derived from an EMBL/GenBank/DDBJ whole genome shotgun (WGS) entry which is preliminary data.</text>
</comment>
<evidence type="ECO:0000256" key="1">
    <source>
        <dbReference type="ARBA" id="ARBA00004651"/>
    </source>
</evidence>
<feature type="transmembrane region" description="Helical" evidence="7">
    <location>
        <begin position="21"/>
        <end position="39"/>
    </location>
</feature>
<evidence type="ECO:0000256" key="5">
    <source>
        <dbReference type="ARBA" id="ARBA00022989"/>
    </source>
</evidence>
<feature type="transmembrane region" description="Helical" evidence="7">
    <location>
        <begin position="136"/>
        <end position="153"/>
    </location>
</feature>
<evidence type="ECO:0000256" key="6">
    <source>
        <dbReference type="ARBA" id="ARBA00023136"/>
    </source>
</evidence>
<dbReference type="GO" id="GO:0016413">
    <property type="term" value="F:O-acetyltransferase activity"/>
    <property type="evidence" value="ECO:0007669"/>
    <property type="project" value="TreeGrafter"/>
</dbReference>
<feature type="transmembrane region" description="Helical" evidence="7">
    <location>
        <begin position="160"/>
        <end position="179"/>
    </location>
</feature>
<name>A0A934SDJ2_9RHOB</name>
<dbReference type="Proteomes" id="UP000640485">
    <property type="component" value="Unassembled WGS sequence"/>
</dbReference>
<sequence>MQRVPDPQVLKVRPRLDWIDQARGIGIILVVVGHALRGLVDADILPATPLVMAIDRGIYAFHMPLFFVLAGLIFLPAARRKPLPVFIAGRAERLIWPLFLWTWIFFALRLFAGAYANSPLGWSEFPFLPLPPRAHFWFLWALFLILVIGAVGIRRPVLATLLLIGLFAANANLQASVWTEQALRHLPYFIAGIAIARLSLIQRARRLGPFPAIMGCVAFLLSVGIAAMSASPQGYPFSLAIGLAAVSGLLLMISYQPLRGSMGALLRRCGVASMAIFLAHTIFSGGIRAALEVAGITGIAIHVLLGGSLGVIGPLLLDRLAGRIGWRRILGFS</sequence>
<keyword evidence="10" id="KW-1185">Reference proteome</keyword>
<feature type="transmembrane region" description="Helical" evidence="7">
    <location>
        <begin position="208"/>
        <end position="228"/>
    </location>
</feature>
<feature type="transmembrane region" description="Helical" evidence="7">
    <location>
        <begin position="265"/>
        <end position="287"/>
    </location>
</feature>
<dbReference type="AlphaFoldDB" id="A0A934SDJ2"/>
<feature type="domain" description="Acyltransferase 3" evidence="8">
    <location>
        <begin position="17"/>
        <end position="317"/>
    </location>
</feature>
<dbReference type="EMBL" id="JAEPRQ010000002">
    <property type="protein sequence ID" value="MBK4215723.1"/>
    <property type="molecule type" value="Genomic_DNA"/>
</dbReference>
<proteinExistence type="inferred from homology"/>
<evidence type="ECO:0000259" key="8">
    <source>
        <dbReference type="Pfam" id="PF01757"/>
    </source>
</evidence>
<evidence type="ECO:0000256" key="7">
    <source>
        <dbReference type="SAM" id="Phobius"/>
    </source>
</evidence>
<evidence type="ECO:0000256" key="2">
    <source>
        <dbReference type="ARBA" id="ARBA00007400"/>
    </source>
</evidence>
<dbReference type="InterPro" id="IPR002656">
    <property type="entry name" value="Acyl_transf_3_dom"/>
</dbReference>